<accession>A0A6A4HBK4</accession>
<sequence>MNNRSAKNGNEKNENLSTNWRHLRTMPIKSSPKNRRRTLHASSNVNSGILGMAFGAEYTNLLETRTTAKANKNVPDVPHVPVSYEDLYTVRARMMIYGRIERES</sequence>
<dbReference type="EMBL" id="ML769539">
    <property type="protein sequence ID" value="KAE9395028.1"/>
    <property type="molecule type" value="Genomic_DNA"/>
</dbReference>
<dbReference type="AlphaFoldDB" id="A0A6A4HBK4"/>
<evidence type="ECO:0000256" key="1">
    <source>
        <dbReference type="SAM" id="MobiDB-lite"/>
    </source>
</evidence>
<evidence type="ECO:0000313" key="2">
    <source>
        <dbReference type="EMBL" id="KAE9395028.1"/>
    </source>
</evidence>
<gene>
    <name evidence="2" type="ORF">BT96DRAFT_998031</name>
</gene>
<dbReference type="OrthoDB" id="5963at2759"/>
<feature type="region of interest" description="Disordered" evidence="1">
    <location>
        <begin position="1"/>
        <end position="42"/>
    </location>
</feature>
<proteinExistence type="predicted"/>
<keyword evidence="3" id="KW-1185">Reference proteome</keyword>
<organism evidence="2 3">
    <name type="scientific">Gymnopus androsaceus JB14</name>
    <dbReference type="NCBI Taxonomy" id="1447944"/>
    <lineage>
        <taxon>Eukaryota</taxon>
        <taxon>Fungi</taxon>
        <taxon>Dikarya</taxon>
        <taxon>Basidiomycota</taxon>
        <taxon>Agaricomycotina</taxon>
        <taxon>Agaricomycetes</taxon>
        <taxon>Agaricomycetidae</taxon>
        <taxon>Agaricales</taxon>
        <taxon>Marasmiineae</taxon>
        <taxon>Omphalotaceae</taxon>
        <taxon>Gymnopus</taxon>
    </lineage>
</organism>
<protein>
    <submittedName>
        <fullName evidence="2">Uncharacterized protein</fullName>
    </submittedName>
</protein>
<reference evidence="2" key="1">
    <citation type="journal article" date="2019" name="Environ. Microbiol.">
        <title>Fungal ecological strategies reflected in gene transcription - a case study of two litter decomposers.</title>
        <authorList>
            <person name="Barbi F."/>
            <person name="Kohler A."/>
            <person name="Barry K."/>
            <person name="Baskaran P."/>
            <person name="Daum C."/>
            <person name="Fauchery L."/>
            <person name="Ihrmark K."/>
            <person name="Kuo A."/>
            <person name="LaButti K."/>
            <person name="Lipzen A."/>
            <person name="Morin E."/>
            <person name="Grigoriev I.V."/>
            <person name="Henrissat B."/>
            <person name="Lindahl B."/>
            <person name="Martin F."/>
        </authorList>
    </citation>
    <scope>NUCLEOTIDE SEQUENCE</scope>
    <source>
        <strain evidence="2">JB14</strain>
    </source>
</reference>
<name>A0A6A4HBK4_9AGAR</name>
<evidence type="ECO:0000313" key="3">
    <source>
        <dbReference type="Proteomes" id="UP000799118"/>
    </source>
</evidence>
<dbReference type="Proteomes" id="UP000799118">
    <property type="component" value="Unassembled WGS sequence"/>
</dbReference>